<name>A0A1Y6LW05_ZYMTR</name>
<accession>A0A1Y6LW05</accession>
<evidence type="ECO:0000313" key="3">
    <source>
        <dbReference type="Proteomes" id="UP000215453"/>
    </source>
</evidence>
<dbReference type="Proteomes" id="UP000215453">
    <property type="component" value="Chromosome 10"/>
</dbReference>
<proteinExistence type="predicted"/>
<evidence type="ECO:0000313" key="2">
    <source>
        <dbReference type="EMBL" id="SMY28584.1"/>
    </source>
</evidence>
<sequence>MQKPAYKWYYPADIENDLNGIDLPAAIKAEVLACAWEYSRSVIPQYTNWKRYVAFMRTIIIGTIAEFRGAMLDVTSDAPILGFDLDQVLADLFEGTPGHEDMAREYKTFLTVTSDKTSDRRDHELFRRYKKAVSSSPQNWFRLRDCDALCRFAIAAALACNDMDDVWFTDEQFDALAEIGDTMYDAIAFYKHRAEGETNNTFAYVPEDMRVDAFRTARETLWALDTAYADRPEMQVVVNFLRAFGGPIHMIMRRYRFCEEGLVIGKAEDTSVIDAARKHEKLWHRLDQQEIVLQQGVERCELIFSMENRLLFRGFTDILLDADRSDSPLEFPSSPVEKNGFGGALAHQAAGQIWKSYALRLPERVRRAFPEVCLNPCLPQAFAQPIEKFPRGKVVAEVVGAPTAITQASQKRSYGGDDGGNGKQYKERRIDQRARSTLVEV</sequence>
<protein>
    <submittedName>
        <fullName evidence="2">Uncharacterized protein</fullName>
    </submittedName>
</protein>
<dbReference type="EMBL" id="LT882685">
    <property type="protein sequence ID" value="SMY28584.1"/>
    <property type="molecule type" value="Genomic_DNA"/>
</dbReference>
<dbReference type="AlphaFoldDB" id="A0A1Y6LW05"/>
<feature type="region of interest" description="Disordered" evidence="1">
    <location>
        <begin position="408"/>
        <end position="441"/>
    </location>
</feature>
<organism evidence="2 3">
    <name type="scientific">Zymoseptoria tritici ST99CH_1A5</name>
    <dbReference type="NCBI Taxonomy" id="1276529"/>
    <lineage>
        <taxon>Eukaryota</taxon>
        <taxon>Fungi</taxon>
        <taxon>Dikarya</taxon>
        <taxon>Ascomycota</taxon>
        <taxon>Pezizomycotina</taxon>
        <taxon>Dothideomycetes</taxon>
        <taxon>Dothideomycetidae</taxon>
        <taxon>Mycosphaerellales</taxon>
        <taxon>Mycosphaerellaceae</taxon>
        <taxon>Zymoseptoria</taxon>
    </lineage>
</organism>
<evidence type="ECO:0000256" key="1">
    <source>
        <dbReference type="SAM" id="MobiDB-lite"/>
    </source>
</evidence>
<gene>
    <name evidence="2" type="ORF">ZT1A5_G10029</name>
</gene>
<feature type="compositionally biased region" description="Basic and acidic residues" evidence="1">
    <location>
        <begin position="424"/>
        <end position="434"/>
    </location>
</feature>
<reference evidence="2 3" key="1">
    <citation type="submission" date="2016-10" db="EMBL/GenBank/DDBJ databases">
        <authorList>
            <person name="Varghese N."/>
        </authorList>
    </citation>
    <scope>NUCLEOTIDE SEQUENCE [LARGE SCALE GENOMIC DNA]</scope>
</reference>